<evidence type="ECO:0000313" key="2">
    <source>
        <dbReference type="EMBL" id="EPT27300.1"/>
    </source>
</evidence>
<feature type="compositionally biased region" description="Basic and acidic residues" evidence="1">
    <location>
        <begin position="550"/>
        <end position="574"/>
    </location>
</feature>
<dbReference type="EMBL" id="KE138836">
    <property type="protein sequence ID" value="EPT27300.1"/>
    <property type="molecule type" value="Genomic_DNA"/>
</dbReference>
<feature type="compositionally biased region" description="Basic and acidic residues" evidence="1">
    <location>
        <begin position="584"/>
        <end position="602"/>
    </location>
</feature>
<dbReference type="GeneID" id="7895438"/>
<feature type="region of interest" description="Disordered" evidence="1">
    <location>
        <begin position="123"/>
        <end position="142"/>
    </location>
</feature>
<feature type="compositionally biased region" description="Basic residues" evidence="1">
    <location>
        <begin position="28"/>
        <end position="56"/>
    </location>
</feature>
<dbReference type="VEuPathDB" id="ToxoDB:TGME49_228270"/>
<dbReference type="KEGG" id="tgo:TGME49_228270"/>
<dbReference type="OrthoDB" id="10590236at2759"/>
<protein>
    <submittedName>
        <fullName evidence="2">Uncharacterized protein</fullName>
    </submittedName>
</protein>
<name>S8G6K0_TOXGM</name>
<keyword evidence="3" id="KW-1185">Reference proteome</keyword>
<gene>
    <name evidence="2" type="ORF">TGME49_228270</name>
</gene>
<feature type="compositionally biased region" description="Low complexity" evidence="1">
    <location>
        <begin position="9"/>
        <end position="27"/>
    </location>
</feature>
<accession>S8G6K0</accession>
<proteinExistence type="predicted"/>
<feature type="region of interest" description="Disordered" evidence="1">
    <location>
        <begin position="1"/>
        <end position="63"/>
    </location>
</feature>
<sequence>MRAVSVATAGRRASPGTSASSSSSNRSASHRRHSLRRLLARKACTHQRQSRARRRLAFSSSPRSAEQEATSACAVLFAAASGREALLASAKAFSLPQGAERPVPDSSERHSFSRCCPPSLSLVSSSSSRPPPSLPSSPSSSFSAFPAVTGRLLARAAPFAFLLRRNRSLSRRPSSLPSLLLMSCIFSAFLSPGSSLPLHSASSSFLSHAAGGLSSSPSLSARSCPSAPSTAASQRCLMSASKPTVGGHRDACDGSESKMQFSCVSRCAFPSPIRRPFSSSSSSPLGSSPLPSALAFACPSSLSVVSSPSAQGPRHFRSASVSHRASCGQSRMWTRPSGSFASARPAASSLKSLPFSSLFLTREFLFSPSLCQPPSLAHALHRRAQLLLYLRDQGSILGLRGSNAFAAASTLLGASLGALLIWRALHALSAFFAKQQKRQQMEEVSLCGHYEDPTLASEAADAVRRAREAPLKNRCTDTSAVFNRLQELAEESDEKLAALQRERDTGERDRRRLGDVRKVKEKDDRRDTEKPQQRETTRERLADSSTETTKAAKIEKKKSGETRSAKIEKKKSGETRSTVSPVAQKKEEKRRVHAGKAPETRRSGATKTSVTTLTKVKK</sequence>
<feature type="compositionally biased region" description="Basic and acidic residues" evidence="1">
    <location>
        <begin position="494"/>
        <end position="542"/>
    </location>
</feature>
<evidence type="ECO:0000256" key="1">
    <source>
        <dbReference type="SAM" id="MobiDB-lite"/>
    </source>
</evidence>
<evidence type="ECO:0000313" key="3">
    <source>
        <dbReference type="Proteomes" id="UP000001529"/>
    </source>
</evidence>
<organism evidence="2 3">
    <name type="scientific">Toxoplasma gondii (strain ATCC 50611 / Me49)</name>
    <dbReference type="NCBI Taxonomy" id="508771"/>
    <lineage>
        <taxon>Eukaryota</taxon>
        <taxon>Sar</taxon>
        <taxon>Alveolata</taxon>
        <taxon>Apicomplexa</taxon>
        <taxon>Conoidasida</taxon>
        <taxon>Coccidia</taxon>
        <taxon>Eucoccidiorida</taxon>
        <taxon>Eimeriorina</taxon>
        <taxon>Sarcocystidae</taxon>
        <taxon>Toxoplasma</taxon>
    </lineage>
</organism>
<feature type="compositionally biased region" description="Low complexity" evidence="1">
    <location>
        <begin position="606"/>
        <end position="618"/>
    </location>
</feature>
<dbReference type="EMBL" id="CM002045">
    <property type="protein sequence ID" value="EPT27300.1"/>
    <property type="molecule type" value="Genomic_DNA"/>
</dbReference>
<reference evidence="2" key="1">
    <citation type="submission" date="2013-04" db="EMBL/GenBank/DDBJ databases">
        <authorList>
            <person name="Sibley D."/>
            <person name="Venepally P."/>
            <person name="Karamycheva S."/>
            <person name="Hadjithomas M."/>
            <person name="Khan A."/>
            <person name="Brunk B."/>
            <person name="Roos D."/>
            <person name="Caler E."/>
            <person name="Lorenzi H."/>
        </authorList>
    </citation>
    <scope>NUCLEOTIDE SEQUENCE [LARGE SCALE GENOMIC DNA]</scope>
    <source>
        <strain evidence="2">ME49</strain>
    </source>
</reference>
<feature type="region of interest" description="Disordered" evidence="1">
    <location>
        <begin position="493"/>
        <end position="618"/>
    </location>
</feature>
<dbReference type="AlphaFoldDB" id="S8G6K0"/>
<dbReference type="Proteomes" id="UP000001529">
    <property type="component" value="Chromosome X"/>
</dbReference>
<dbReference type="RefSeq" id="XP_018636096.1">
    <property type="nucleotide sequence ID" value="XM_018780201.1"/>
</dbReference>